<dbReference type="GO" id="GO:0016020">
    <property type="term" value="C:membrane"/>
    <property type="evidence" value="ECO:0007669"/>
    <property type="project" value="UniProtKB-SubCell"/>
</dbReference>
<dbReference type="CDD" id="cd03443">
    <property type="entry name" value="PaaI_thioesterase"/>
    <property type="match status" value="1"/>
</dbReference>
<dbReference type="EC" id="3.1.2.2" evidence="16"/>
<keyword evidence="4" id="KW-1003">Cell membrane</keyword>
<dbReference type="KEGG" id="amd:AMED_7464"/>
<dbReference type="RefSeq" id="WP_013229221.1">
    <property type="nucleotide sequence ID" value="NC_014318.1"/>
</dbReference>
<evidence type="ECO:0000256" key="10">
    <source>
        <dbReference type="ARBA" id="ARBA00023098"/>
    </source>
</evidence>
<comment type="catalytic activity">
    <reaction evidence="22">
        <text>dodecanoyl-CoA + H2O = dodecanoate + CoA + H(+)</text>
        <dbReference type="Rhea" id="RHEA:30135"/>
        <dbReference type="ChEBI" id="CHEBI:15377"/>
        <dbReference type="ChEBI" id="CHEBI:15378"/>
        <dbReference type="ChEBI" id="CHEBI:18262"/>
        <dbReference type="ChEBI" id="CHEBI:57287"/>
        <dbReference type="ChEBI" id="CHEBI:57375"/>
    </reaction>
    <physiologicalReaction direction="left-to-right" evidence="22">
        <dbReference type="Rhea" id="RHEA:30136"/>
    </physiologicalReaction>
</comment>
<feature type="domain" description="Thioesterase" evidence="24">
    <location>
        <begin position="116"/>
        <end position="185"/>
    </location>
</feature>
<evidence type="ECO:0000256" key="8">
    <source>
        <dbReference type="ARBA" id="ARBA00022832"/>
    </source>
</evidence>
<dbReference type="EMBL" id="CP002000">
    <property type="protein sequence ID" value="ADJ49178.1"/>
    <property type="molecule type" value="Genomic_DNA"/>
</dbReference>
<comment type="catalytic activity">
    <reaction evidence="19">
        <text>octanoyl-CoA + H2O = octanoate + CoA + H(+)</text>
        <dbReference type="Rhea" id="RHEA:30143"/>
        <dbReference type="ChEBI" id="CHEBI:15377"/>
        <dbReference type="ChEBI" id="CHEBI:15378"/>
        <dbReference type="ChEBI" id="CHEBI:25646"/>
        <dbReference type="ChEBI" id="CHEBI:57287"/>
        <dbReference type="ChEBI" id="CHEBI:57386"/>
    </reaction>
    <physiologicalReaction direction="left-to-right" evidence="19">
        <dbReference type="Rhea" id="RHEA:30144"/>
    </physiologicalReaction>
</comment>
<evidence type="ECO:0000259" key="24">
    <source>
        <dbReference type="Pfam" id="PF03061"/>
    </source>
</evidence>
<comment type="catalytic activity">
    <reaction evidence="13">
        <text>(5Z,8Z,11Z,14Z)-eicosatetraenoyl-CoA + H2O = (5Z,8Z,11Z,14Z)-eicosatetraenoate + CoA + H(+)</text>
        <dbReference type="Rhea" id="RHEA:40151"/>
        <dbReference type="ChEBI" id="CHEBI:15377"/>
        <dbReference type="ChEBI" id="CHEBI:15378"/>
        <dbReference type="ChEBI" id="CHEBI:32395"/>
        <dbReference type="ChEBI" id="CHEBI:57287"/>
        <dbReference type="ChEBI" id="CHEBI:57368"/>
    </reaction>
    <physiologicalReaction direction="left-to-right" evidence="13">
        <dbReference type="Rhea" id="RHEA:40152"/>
    </physiologicalReaction>
</comment>
<keyword evidence="8" id="KW-0276">Fatty acid metabolism</keyword>
<keyword evidence="12" id="KW-0966">Cell projection</keyword>
<evidence type="ECO:0000313" key="26">
    <source>
        <dbReference type="Proteomes" id="UP000000328"/>
    </source>
</evidence>
<dbReference type="HOGENOM" id="CLU_094961_0_1_11"/>
<evidence type="ECO:0000256" key="2">
    <source>
        <dbReference type="ARBA" id="ARBA00004496"/>
    </source>
</evidence>
<dbReference type="InterPro" id="IPR052365">
    <property type="entry name" value="THEM4/THEM5_acyl-CoA_thioest"/>
</dbReference>
<dbReference type="PATRIC" id="fig|749927.5.peg.7762"/>
<evidence type="ECO:0000256" key="1">
    <source>
        <dbReference type="ARBA" id="ARBA00004170"/>
    </source>
</evidence>
<dbReference type="InterPro" id="IPR006683">
    <property type="entry name" value="Thioestr_dom"/>
</dbReference>
<evidence type="ECO:0000256" key="15">
    <source>
        <dbReference type="ARBA" id="ARBA00038456"/>
    </source>
</evidence>
<organism evidence="25 26">
    <name type="scientific">Amycolatopsis mediterranei (strain U-32)</name>
    <dbReference type="NCBI Taxonomy" id="749927"/>
    <lineage>
        <taxon>Bacteria</taxon>
        <taxon>Bacillati</taxon>
        <taxon>Actinomycetota</taxon>
        <taxon>Actinomycetes</taxon>
        <taxon>Pseudonocardiales</taxon>
        <taxon>Pseudonocardiaceae</taxon>
        <taxon>Amycolatopsis</taxon>
    </lineage>
</organism>
<evidence type="ECO:0000256" key="20">
    <source>
        <dbReference type="ARBA" id="ARBA00047734"/>
    </source>
</evidence>
<evidence type="ECO:0000256" key="12">
    <source>
        <dbReference type="ARBA" id="ARBA00023273"/>
    </source>
</evidence>
<dbReference type="GO" id="GO:0006631">
    <property type="term" value="P:fatty acid metabolic process"/>
    <property type="evidence" value="ECO:0007669"/>
    <property type="project" value="UniProtKB-KW"/>
</dbReference>
<comment type="subcellular location">
    <subcellularLocation>
        <location evidence="3">Cell projection</location>
        <location evidence="3">Ruffle membrane</location>
    </subcellularLocation>
    <subcellularLocation>
        <location evidence="2">Cytoplasm</location>
    </subcellularLocation>
    <subcellularLocation>
        <location evidence="1">Membrane</location>
        <topology evidence="1">Peripheral membrane protein</topology>
    </subcellularLocation>
</comment>
<dbReference type="Pfam" id="PF03061">
    <property type="entry name" value="4HBT"/>
    <property type="match status" value="1"/>
</dbReference>
<dbReference type="AlphaFoldDB" id="A0A0H3DGC6"/>
<evidence type="ECO:0000256" key="17">
    <source>
        <dbReference type="ARBA" id="ARBA00040123"/>
    </source>
</evidence>
<sequence length="215" mass="21990">MSENPFPIVDGVPPGRALLGARIRELIEASVCVRDGEADLAAAARRVEAVTEALRAGGGAQPLLLAALDGGGHLSINNPLEGPGNPLAPPLSWVHVGPESVRADVLLGAAHEGPPGRVHGGWVAAVLDHVLGRATAAAGFPGMTASLTVDYHQGTPYAVPLTAEARLVRRDGRKLHATGELRAGDVVCATATAILVHFSADRFPVPTAATKSATD</sequence>
<dbReference type="InterPro" id="IPR029069">
    <property type="entry name" value="HotDog_dom_sf"/>
</dbReference>
<dbReference type="eggNOG" id="COG2050">
    <property type="taxonomic scope" value="Bacteria"/>
</dbReference>
<comment type="catalytic activity">
    <reaction evidence="14">
        <text>(9Z)-octadecenoyl-CoA + H2O = (9Z)-octadecenoate + CoA + H(+)</text>
        <dbReference type="Rhea" id="RHEA:40139"/>
        <dbReference type="ChEBI" id="CHEBI:15377"/>
        <dbReference type="ChEBI" id="CHEBI:15378"/>
        <dbReference type="ChEBI" id="CHEBI:30823"/>
        <dbReference type="ChEBI" id="CHEBI:57287"/>
        <dbReference type="ChEBI" id="CHEBI:57387"/>
    </reaction>
    <physiologicalReaction direction="left-to-right" evidence="14">
        <dbReference type="Rhea" id="RHEA:40140"/>
    </physiologicalReaction>
</comment>
<reference evidence="25 26" key="1">
    <citation type="journal article" date="2010" name="Cell Res.">
        <title>Complete genome sequence of the rifamycin SV-producing Amycolatopsis mediterranei U32 revealed its genetic characteristics in phylogeny and metabolism.</title>
        <authorList>
            <person name="Zhao W."/>
            <person name="Zhong Y."/>
            <person name="Yuan H."/>
            <person name="Wang J."/>
            <person name="Zheng H."/>
            <person name="Wang Y."/>
            <person name="Cen X."/>
            <person name="Xu F."/>
            <person name="Bai J."/>
            <person name="Han X."/>
            <person name="Lu G."/>
            <person name="Zhu Y."/>
            <person name="Shao Z."/>
            <person name="Yan H."/>
            <person name="Li C."/>
            <person name="Peng N."/>
            <person name="Zhang Z."/>
            <person name="Zhang Y."/>
            <person name="Lin W."/>
            <person name="Fan Y."/>
            <person name="Qin Z."/>
            <person name="Hu Y."/>
            <person name="Zhu B."/>
            <person name="Wang S."/>
            <person name="Ding X."/>
            <person name="Zhao G.P."/>
        </authorList>
    </citation>
    <scope>NUCLEOTIDE SEQUENCE [LARGE SCALE GENOMIC DNA]</scope>
    <source>
        <strain evidence="26">U-32</strain>
    </source>
</reference>
<name>A0A0H3DGC6_AMYMU</name>
<evidence type="ECO:0000256" key="23">
    <source>
        <dbReference type="ARBA" id="ARBA00048180"/>
    </source>
</evidence>
<protein>
    <recommendedName>
        <fullName evidence="17">Acyl-coenzyme A thioesterase THEM4</fullName>
        <ecNumber evidence="16">3.1.2.2</ecNumber>
    </recommendedName>
    <alternativeName>
        <fullName evidence="18">Thioesterase superfamily member 4</fullName>
    </alternativeName>
</protein>
<keyword evidence="9" id="KW-0809">Transit peptide</keyword>
<evidence type="ECO:0000256" key="19">
    <source>
        <dbReference type="ARBA" id="ARBA00047588"/>
    </source>
</evidence>
<keyword evidence="11" id="KW-0472">Membrane</keyword>
<keyword evidence="6" id="KW-0053">Apoptosis</keyword>
<evidence type="ECO:0000256" key="16">
    <source>
        <dbReference type="ARBA" id="ARBA00038848"/>
    </source>
</evidence>
<dbReference type="GeneID" id="92875098"/>
<dbReference type="SUPFAM" id="SSF54637">
    <property type="entry name" value="Thioesterase/thiol ester dehydrase-isomerase"/>
    <property type="match status" value="1"/>
</dbReference>
<evidence type="ECO:0000256" key="18">
    <source>
        <dbReference type="ARBA" id="ARBA00043210"/>
    </source>
</evidence>
<accession>A0A0H3DGC6</accession>
<evidence type="ECO:0000256" key="6">
    <source>
        <dbReference type="ARBA" id="ARBA00022703"/>
    </source>
</evidence>
<evidence type="ECO:0000256" key="3">
    <source>
        <dbReference type="ARBA" id="ARBA00004632"/>
    </source>
</evidence>
<evidence type="ECO:0000256" key="22">
    <source>
        <dbReference type="ARBA" id="ARBA00048074"/>
    </source>
</evidence>
<evidence type="ECO:0000256" key="7">
    <source>
        <dbReference type="ARBA" id="ARBA00022801"/>
    </source>
</evidence>
<evidence type="ECO:0000313" key="25">
    <source>
        <dbReference type="EMBL" id="ADJ49178.1"/>
    </source>
</evidence>
<dbReference type="Proteomes" id="UP000000328">
    <property type="component" value="Chromosome"/>
</dbReference>
<keyword evidence="5" id="KW-0963">Cytoplasm</keyword>
<dbReference type="OrthoDB" id="5242242at2"/>
<dbReference type="GO" id="GO:0005737">
    <property type="term" value="C:cytoplasm"/>
    <property type="evidence" value="ECO:0007669"/>
    <property type="project" value="UniProtKB-SubCell"/>
</dbReference>
<proteinExistence type="inferred from homology"/>
<evidence type="ECO:0000256" key="5">
    <source>
        <dbReference type="ARBA" id="ARBA00022490"/>
    </source>
</evidence>
<comment type="catalytic activity">
    <reaction evidence="23">
        <text>tetradecanoyl-CoA + H2O = tetradecanoate + CoA + H(+)</text>
        <dbReference type="Rhea" id="RHEA:40119"/>
        <dbReference type="ChEBI" id="CHEBI:15377"/>
        <dbReference type="ChEBI" id="CHEBI:15378"/>
        <dbReference type="ChEBI" id="CHEBI:30807"/>
        <dbReference type="ChEBI" id="CHEBI:57287"/>
        <dbReference type="ChEBI" id="CHEBI:57385"/>
    </reaction>
    <physiologicalReaction direction="left-to-right" evidence="23">
        <dbReference type="Rhea" id="RHEA:40120"/>
    </physiologicalReaction>
</comment>
<evidence type="ECO:0000256" key="14">
    <source>
        <dbReference type="ARBA" id="ARBA00037002"/>
    </source>
</evidence>
<gene>
    <name evidence="25" type="ordered locus">AMED_7464</name>
</gene>
<evidence type="ECO:0000256" key="11">
    <source>
        <dbReference type="ARBA" id="ARBA00023136"/>
    </source>
</evidence>
<dbReference type="PANTHER" id="PTHR12418">
    <property type="entry name" value="ACYL-COENZYME A THIOESTERASE THEM4"/>
    <property type="match status" value="1"/>
</dbReference>
<keyword evidence="7" id="KW-0378">Hydrolase</keyword>
<evidence type="ECO:0000256" key="13">
    <source>
        <dbReference type="ARBA" id="ARBA00035852"/>
    </source>
</evidence>
<comment type="catalytic activity">
    <reaction evidence="21">
        <text>decanoyl-CoA + H2O = decanoate + CoA + H(+)</text>
        <dbReference type="Rhea" id="RHEA:40059"/>
        <dbReference type="ChEBI" id="CHEBI:15377"/>
        <dbReference type="ChEBI" id="CHEBI:15378"/>
        <dbReference type="ChEBI" id="CHEBI:27689"/>
        <dbReference type="ChEBI" id="CHEBI:57287"/>
        <dbReference type="ChEBI" id="CHEBI:61430"/>
    </reaction>
    <physiologicalReaction direction="left-to-right" evidence="21">
        <dbReference type="Rhea" id="RHEA:40060"/>
    </physiologicalReaction>
</comment>
<comment type="catalytic activity">
    <reaction evidence="20">
        <text>hexadecanoyl-CoA + H2O = hexadecanoate + CoA + H(+)</text>
        <dbReference type="Rhea" id="RHEA:16645"/>
        <dbReference type="ChEBI" id="CHEBI:7896"/>
        <dbReference type="ChEBI" id="CHEBI:15377"/>
        <dbReference type="ChEBI" id="CHEBI:15378"/>
        <dbReference type="ChEBI" id="CHEBI:57287"/>
        <dbReference type="ChEBI" id="CHEBI:57379"/>
        <dbReference type="EC" id="3.1.2.2"/>
    </reaction>
    <physiologicalReaction direction="left-to-right" evidence="20">
        <dbReference type="Rhea" id="RHEA:16646"/>
    </physiologicalReaction>
</comment>
<dbReference type="PANTHER" id="PTHR12418:SF19">
    <property type="entry name" value="ACYL-COENZYME A THIOESTERASE THEM4"/>
    <property type="match status" value="1"/>
</dbReference>
<evidence type="ECO:0000256" key="21">
    <source>
        <dbReference type="ARBA" id="ARBA00047969"/>
    </source>
</evidence>
<evidence type="ECO:0000256" key="9">
    <source>
        <dbReference type="ARBA" id="ARBA00022946"/>
    </source>
</evidence>
<evidence type="ECO:0000256" key="4">
    <source>
        <dbReference type="ARBA" id="ARBA00022475"/>
    </source>
</evidence>
<dbReference type="Gene3D" id="3.10.129.10">
    <property type="entry name" value="Hotdog Thioesterase"/>
    <property type="match status" value="1"/>
</dbReference>
<dbReference type="GO" id="GO:0016787">
    <property type="term" value="F:hydrolase activity"/>
    <property type="evidence" value="ECO:0007669"/>
    <property type="project" value="UniProtKB-KW"/>
</dbReference>
<keyword evidence="10" id="KW-0443">Lipid metabolism</keyword>
<comment type="similarity">
    <text evidence="15">Belongs to the THEM4/THEM5 thioesterase family.</text>
</comment>